<dbReference type="InterPro" id="IPR001078">
    <property type="entry name" value="2-oxoacid_DH_actylTfrase"/>
</dbReference>
<proteinExistence type="predicted"/>
<keyword evidence="3" id="KW-1185">Reference proteome</keyword>
<evidence type="ECO:0000313" key="3">
    <source>
        <dbReference type="Proteomes" id="UP001479436"/>
    </source>
</evidence>
<accession>A0ABR2VIZ3</accession>
<dbReference type="Gene3D" id="3.30.559.10">
    <property type="entry name" value="Chloramphenicol acetyltransferase-like domain"/>
    <property type="match status" value="1"/>
</dbReference>
<dbReference type="Proteomes" id="UP001479436">
    <property type="component" value="Unassembled WGS sequence"/>
</dbReference>
<gene>
    <name evidence="2" type="ORF">K7432_018456</name>
</gene>
<dbReference type="EMBL" id="JASJQH010012963">
    <property type="protein sequence ID" value="KAK9659820.1"/>
    <property type="molecule type" value="Genomic_DNA"/>
</dbReference>
<evidence type="ECO:0000313" key="2">
    <source>
        <dbReference type="EMBL" id="KAK9659820.1"/>
    </source>
</evidence>
<dbReference type="InterPro" id="IPR023213">
    <property type="entry name" value="CAT-like_dom_sf"/>
</dbReference>
<feature type="domain" description="2-oxoacid dehydrogenase acyltransferase catalytic" evidence="1">
    <location>
        <begin position="17"/>
        <end position="62"/>
    </location>
</feature>
<reference evidence="2 3" key="1">
    <citation type="submission" date="2023-04" db="EMBL/GenBank/DDBJ databases">
        <title>Genome of Basidiobolus ranarum AG-B5.</title>
        <authorList>
            <person name="Stajich J.E."/>
            <person name="Carter-House D."/>
            <person name="Gryganskyi A."/>
        </authorList>
    </citation>
    <scope>NUCLEOTIDE SEQUENCE [LARGE SCALE GENOMIC DNA]</scope>
    <source>
        <strain evidence="2 3">AG-B5</strain>
    </source>
</reference>
<organism evidence="2 3">
    <name type="scientific">Basidiobolus ranarum</name>
    <dbReference type="NCBI Taxonomy" id="34480"/>
    <lineage>
        <taxon>Eukaryota</taxon>
        <taxon>Fungi</taxon>
        <taxon>Fungi incertae sedis</taxon>
        <taxon>Zoopagomycota</taxon>
        <taxon>Entomophthoromycotina</taxon>
        <taxon>Basidiobolomycetes</taxon>
        <taxon>Basidiobolales</taxon>
        <taxon>Basidiobolaceae</taxon>
        <taxon>Basidiobolus</taxon>
    </lineage>
</organism>
<protein>
    <recommendedName>
        <fullName evidence="1">2-oxoacid dehydrogenase acyltransferase catalytic domain-containing protein</fullName>
    </recommendedName>
</protein>
<dbReference type="Pfam" id="PF00198">
    <property type="entry name" value="2-oxoacid_dh"/>
    <property type="match status" value="1"/>
</dbReference>
<dbReference type="SUPFAM" id="SSF52777">
    <property type="entry name" value="CoA-dependent acyltransferases"/>
    <property type="match status" value="1"/>
</dbReference>
<name>A0ABR2VIZ3_9FUNG</name>
<evidence type="ECO:0000259" key="1">
    <source>
        <dbReference type="Pfam" id="PF00198"/>
    </source>
</evidence>
<comment type="caution">
    <text evidence="2">The sequence shown here is derived from an EMBL/GenBank/DDBJ whole genome shotgun (WGS) entry which is preliminary data.</text>
</comment>
<sequence length="62" mass="7086">MFDYLSGESKFSYNTPVNGSLKTRQVMTVNLSIDDRVVDASIAGNFLNKFKFYMENPINMIL</sequence>